<accession>A0AAD5YF51</accession>
<organism evidence="2 3">
    <name type="scientific">Meripilus lineatus</name>
    <dbReference type="NCBI Taxonomy" id="2056292"/>
    <lineage>
        <taxon>Eukaryota</taxon>
        <taxon>Fungi</taxon>
        <taxon>Dikarya</taxon>
        <taxon>Basidiomycota</taxon>
        <taxon>Agaricomycotina</taxon>
        <taxon>Agaricomycetes</taxon>
        <taxon>Polyporales</taxon>
        <taxon>Meripilaceae</taxon>
        <taxon>Meripilus</taxon>
    </lineage>
</organism>
<evidence type="ECO:0000313" key="2">
    <source>
        <dbReference type="EMBL" id="KAJ3481945.1"/>
    </source>
</evidence>
<dbReference type="EMBL" id="JANAWD010000296">
    <property type="protein sequence ID" value="KAJ3481945.1"/>
    <property type="molecule type" value="Genomic_DNA"/>
</dbReference>
<evidence type="ECO:0000259" key="1">
    <source>
        <dbReference type="PROSITE" id="PS50011"/>
    </source>
</evidence>
<keyword evidence="3" id="KW-1185">Reference proteome</keyword>
<reference evidence="2" key="1">
    <citation type="submission" date="2022-07" db="EMBL/GenBank/DDBJ databases">
        <title>Genome Sequence of Physisporinus lineatus.</title>
        <authorList>
            <person name="Buettner E."/>
        </authorList>
    </citation>
    <scope>NUCLEOTIDE SEQUENCE</scope>
    <source>
        <strain evidence="2">VT162</strain>
    </source>
</reference>
<name>A0AAD5YF51_9APHY</name>
<dbReference type="InterPro" id="IPR000719">
    <property type="entry name" value="Prot_kinase_dom"/>
</dbReference>
<evidence type="ECO:0000313" key="3">
    <source>
        <dbReference type="Proteomes" id="UP001212997"/>
    </source>
</evidence>
<comment type="caution">
    <text evidence="2">The sequence shown here is derived from an EMBL/GenBank/DDBJ whole genome shotgun (WGS) entry which is preliminary data.</text>
</comment>
<proteinExistence type="predicted"/>
<protein>
    <recommendedName>
        <fullName evidence="1">Protein kinase domain-containing protein</fullName>
    </recommendedName>
</protein>
<dbReference type="GO" id="GO:0005524">
    <property type="term" value="F:ATP binding"/>
    <property type="evidence" value="ECO:0007669"/>
    <property type="project" value="InterPro"/>
</dbReference>
<dbReference type="AlphaFoldDB" id="A0AAD5YF51"/>
<feature type="domain" description="Protein kinase" evidence="1">
    <location>
        <begin position="60"/>
        <end position="311"/>
    </location>
</feature>
<sequence length="311" mass="36569">MTPSASPADESLVSVRKPVDWTKLSSGEIWWRDHQLWLADKGYMLRPKYSPDWKPSWKDHQIPWHFEDGTFPIYHQVMDATRISDDKLVTLKRFSRKVHPYEAEIALFFSSEPLASHPRNRCTKIYEIFDIPDTDGEAIMVMPLLRDFDDPRMKSVGEAVEFFRQIFEVRDPLVLDTSTYISLITRPFSRYRDCQGPNIMMDASATFPNMYHPISDRRNKNFKGRATYYTRTARPTKYYLIDFGLSRRYNPEDGEPREFPIRGGDKTVPEFQGNGYYQECNPFPTDIYYLGNMIKEYFLLVTYPSTLNLLP</sequence>
<dbReference type="Proteomes" id="UP001212997">
    <property type="component" value="Unassembled WGS sequence"/>
</dbReference>
<dbReference type="PROSITE" id="PS50011">
    <property type="entry name" value="PROTEIN_KINASE_DOM"/>
    <property type="match status" value="1"/>
</dbReference>
<dbReference type="GO" id="GO:0004672">
    <property type="term" value="F:protein kinase activity"/>
    <property type="evidence" value="ECO:0007669"/>
    <property type="project" value="InterPro"/>
</dbReference>
<gene>
    <name evidence="2" type="ORF">NLI96_g7312</name>
</gene>